<dbReference type="InterPro" id="IPR011622">
    <property type="entry name" value="7TMR_DISM_rcpt_extracell_dom2"/>
</dbReference>
<dbReference type="EMBL" id="JBHLUU010000026">
    <property type="protein sequence ID" value="MFC0475401.1"/>
    <property type="molecule type" value="Genomic_DNA"/>
</dbReference>
<dbReference type="Pfam" id="PF02518">
    <property type="entry name" value="HATPase_c"/>
    <property type="match status" value="1"/>
</dbReference>
<evidence type="ECO:0000256" key="8">
    <source>
        <dbReference type="ARBA" id="ARBA00023012"/>
    </source>
</evidence>
<keyword evidence="10" id="KW-0812">Transmembrane</keyword>
<evidence type="ECO:0000256" key="1">
    <source>
        <dbReference type="ARBA" id="ARBA00000085"/>
    </source>
</evidence>
<dbReference type="InterPro" id="IPR005467">
    <property type="entry name" value="His_kinase_dom"/>
</dbReference>
<keyword evidence="13" id="KW-1185">Reference proteome</keyword>
<evidence type="ECO:0000256" key="7">
    <source>
        <dbReference type="ARBA" id="ARBA00022840"/>
    </source>
</evidence>
<keyword evidence="8" id="KW-0902">Two-component regulatory system</keyword>
<dbReference type="InterPro" id="IPR003594">
    <property type="entry name" value="HATPase_dom"/>
</dbReference>
<sequence length="693" mass="80631">MKRIWSILALLVIVICGGIINDAQASVIINQEKTGKYNIYENMEILEDKEGNLTIEDVSSTTLSNQFTENKEGIPSYGYKSSVYWLRFEIDNKLSTDEYILEFPYAPHDSITLYEQNGTNKYTAFYGGDLLPFSERDRKHRHVTFELIIPEKETSIYYVRIQSEGSLQLSVVLWDEEAFSEKSIKEYLLFGIYYGSTLVMVVYNIFLYSSLRLRSYLWYVLLIFAVSMTQLTLNGFAYQFLWPDFPWWNNRSIVFSIALSNLAGALFVNKFLNVQHYAKRWSRILHMLTTFNIAILVVLMLSYSLALHLVTLSTILFIPVVLTTTILCWKRGNKAARYLFFAWFILLLTSLVSYLSDAGTLPLNTFTRYASLIGSFIEMILFSLALADRVKIIQMEKENAERATLLLNEELEERVQKRTEELQKSTEKLVSMERSRRHLLSNISHDLGTPMTSIQGYVKAMLDGVIEPCDQTYLKIVHEKTIYIDRLIQDLHDLSRLDERQASFSLNKVSVQKFIQFLYQYKSDVTSKNLEFQFDHQLSLEKNEWVLLMDLNRMRQVMENLISNAVKYTKENGFIKIEVIEYEEFYRRHRHQEEIAVALDNIGNIHRNQSLVIGVHDNGIGIDAQSLPYIFDRFYRADAEQYDTYRNAGLGLAITKEIIDHHNGMIWVESLESRGSSFYFTLPIYTGEMGENK</sequence>
<dbReference type="EC" id="2.7.13.3" evidence="2"/>
<keyword evidence="4" id="KW-0808">Transferase</keyword>
<dbReference type="InterPro" id="IPR004358">
    <property type="entry name" value="Sig_transdc_His_kin-like_C"/>
</dbReference>
<keyword evidence="6" id="KW-0418">Kinase</keyword>
<evidence type="ECO:0000259" key="11">
    <source>
        <dbReference type="PROSITE" id="PS50109"/>
    </source>
</evidence>
<keyword evidence="3" id="KW-0597">Phosphoprotein</keyword>
<keyword evidence="10" id="KW-0472">Membrane</keyword>
<feature type="coiled-coil region" evidence="9">
    <location>
        <begin position="393"/>
        <end position="428"/>
    </location>
</feature>
<evidence type="ECO:0000256" key="5">
    <source>
        <dbReference type="ARBA" id="ARBA00022741"/>
    </source>
</evidence>
<evidence type="ECO:0000256" key="4">
    <source>
        <dbReference type="ARBA" id="ARBA00022679"/>
    </source>
</evidence>
<keyword evidence="5" id="KW-0547">Nucleotide-binding</keyword>
<dbReference type="SMART" id="SM00387">
    <property type="entry name" value="HATPase_c"/>
    <property type="match status" value="1"/>
</dbReference>
<comment type="caution">
    <text evidence="12">The sequence shown here is derived from an EMBL/GenBank/DDBJ whole genome shotgun (WGS) entry which is preliminary data.</text>
</comment>
<feature type="transmembrane region" description="Helical" evidence="10">
    <location>
        <begin position="253"/>
        <end position="272"/>
    </location>
</feature>
<feature type="transmembrane region" description="Helical" evidence="10">
    <location>
        <begin position="216"/>
        <end position="241"/>
    </location>
</feature>
<name>A0ABV6KQ09_9BACI</name>
<dbReference type="PANTHER" id="PTHR43711">
    <property type="entry name" value="TWO-COMPONENT HISTIDINE KINASE"/>
    <property type="match status" value="1"/>
</dbReference>
<feature type="transmembrane region" description="Helical" evidence="10">
    <location>
        <begin position="187"/>
        <end position="209"/>
    </location>
</feature>
<feature type="transmembrane region" description="Helical" evidence="10">
    <location>
        <begin position="284"/>
        <end position="303"/>
    </location>
</feature>
<feature type="transmembrane region" description="Helical" evidence="10">
    <location>
        <begin position="336"/>
        <end position="356"/>
    </location>
</feature>
<evidence type="ECO:0000256" key="3">
    <source>
        <dbReference type="ARBA" id="ARBA00022553"/>
    </source>
</evidence>
<dbReference type="Gene3D" id="3.30.565.10">
    <property type="entry name" value="Histidine kinase-like ATPase, C-terminal domain"/>
    <property type="match status" value="1"/>
</dbReference>
<gene>
    <name evidence="12" type="ORF">ACFFHF_09080</name>
</gene>
<evidence type="ECO:0000256" key="2">
    <source>
        <dbReference type="ARBA" id="ARBA00012438"/>
    </source>
</evidence>
<evidence type="ECO:0000313" key="13">
    <source>
        <dbReference type="Proteomes" id="UP001589738"/>
    </source>
</evidence>
<dbReference type="PROSITE" id="PS50109">
    <property type="entry name" value="HIS_KIN"/>
    <property type="match status" value="1"/>
</dbReference>
<dbReference type="SUPFAM" id="SSF55874">
    <property type="entry name" value="ATPase domain of HSP90 chaperone/DNA topoisomerase II/histidine kinase"/>
    <property type="match status" value="1"/>
</dbReference>
<dbReference type="RefSeq" id="WP_377057911.1">
    <property type="nucleotide sequence ID" value="NZ_JBHLUU010000026.1"/>
</dbReference>
<reference evidence="12 13" key="1">
    <citation type="submission" date="2024-09" db="EMBL/GenBank/DDBJ databases">
        <authorList>
            <person name="Sun Q."/>
            <person name="Mori K."/>
        </authorList>
    </citation>
    <scope>NUCLEOTIDE SEQUENCE [LARGE SCALE GENOMIC DNA]</scope>
    <source>
        <strain evidence="12 13">CGMCC 1.9126</strain>
    </source>
</reference>
<comment type="catalytic activity">
    <reaction evidence="1">
        <text>ATP + protein L-histidine = ADP + protein N-phospho-L-histidine.</text>
        <dbReference type="EC" id="2.7.13.3"/>
    </reaction>
</comment>
<dbReference type="Gene3D" id="1.10.287.130">
    <property type="match status" value="1"/>
</dbReference>
<evidence type="ECO:0000256" key="6">
    <source>
        <dbReference type="ARBA" id="ARBA00022777"/>
    </source>
</evidence>
<keyword evidence="9" id="KW-0175">Coiled coil</keyword>
<dbReference type="InterPro" id="IPR011623">
    <property type="entry name" value="7TMR_DISM_rcpt_extracell_dom1"/>
</dbReference>
<dbReference type="InterPro" id="IPR036890">
    <property type="entry name" value="HATPase_C_sf"/>
</dbReference>
<dbReference type="PRINTS" id="PR00344">
    <property type="entry name" value="BCTRLSENSOR"/>
</dbReference>
<dbReference type="CDD" id="cd00075">
    <property type="entry name" value="HATPase"/>
    <property type="match status" value="1"/>
</dbReference>
<evidence type="ECO:0000256" key="10">
    <source>
        <dbReference type="SAM" id="Phobius"/>
    </source>
</evidence>
<feature type="transmembrane region" description="Helical" evidence="10">
    <location>
        <begin position="368"/>
        <end position="387"/>
    </location>
</feature>
<dbReference type="Proteomes" id="UP001589738">
    <property type="component" value="Unassembled WGS sequence"/>
</dbReference>
<proteinExistence type="predicted"/>
<keyword evidence="7" id="KW-0067">ATP-binding</keyword>
<feature type="transmembrane region" description="Helical" evidence="10">
    <location>
        <begin position="309"/>
        <end position="329"/>
    </location>
</feature>
<dbReference type="Pfam" id="PF07695">
    <property type="entry name" value="7TMR-DISM_7TM"/>
    <property type="match status" value="1"/>
</dbReference>
<evidence type="ECO:0000313" key="12">
    <source>
        <dbReference type="EMBL" id="MFC0475401.1"/>
    </source>
</evidence>
<keyword evidence="10" id="KW-1133">Transmembrane helix</keyword>
<dbReference type="Pfam" id="PF07696">
    <property type="entry name" value="7TMR-DISMED2"/>
    <property type="match status" value="1"/>
</dbReference>
<dbReference type="PANTHER" id="PTHR43711:SF1">
    <property type="entry name" value="HISTIDINE KINASE 1"/>
    <property type="match status" value="1"/>
</dbReference>
<feature type="domain" description="Histidine kinase" evidence="11">
    <location>
        <begin position="442"/>
        <end position="686"/>
    </location>
</feature>
<dbReference type="Gene3D" id="2.60.40.2380">
    <property type="match status" value="1"/>
</dbReference>
<organism evidence="12 13">
    <name type="scientific">Robertmurraya beringensis</name>
    <dbReference type="NCBI Taxonomy" id="641660"/>
    <lineage>
        <taxon>Bacteria</taxon>
        <taxon>Bacillati</taxon>
        <taxon>Bacillota</taxon>
        <taxon>Bacilli</taxon>
        <taxon>Bacillales</taxon>
        <taxon>Bacillaceae</taxon>
        <taxon>Robertmurraya</taxon>
    </lineage>
</organism>
<dbReference type="SUPFAM" id="SSF47384">
    <property type="entry name" value="Homodimeric domain of signal transducing histidine kinase"/>
    <property type="match status" value="1"/>
</dbReference>
<dbReference type="InterPro" id="IPR050736">
    <property type="entry name" value="Sensor_HK_Regulatory"/>
</dbReference>
<dbReference type="Pfam" id="PF00512">
    <property type="entry name" value="HisKA"/>
    <property type="match status" value="1"/>
</dbReference>
<dbReference type="InterPro" id="IPR003661">
    <property type="entry name" value="HisK_dim/P_dom"/>
</dbReference>
<dbReference type="CDD" id="cd00082">
    <property type="entry name" value="HisKA"/>
    <property type="match status" value="1"/>
</dbReference>
<evidence type="ECO:0000256" key="9">
    <source>
        <dbReference type="SAM" id="Coils"/>
    </source>
</evidence>
<accession>A0ABV6KQ09</accession>
<dbReference type="InterPro" id="IPR036097">
    <property type="entry name" value="HisK_dim/P_sf"/>
</dbReference>
<dbReference type="SMART" id="SM00388">
    <property type="entry name" value="HisKA"/>
    <property type="match status" value="1"/>
</dbReference>
<protein>
    <recommendedName>
        <fullName evidence="2">histidine kinase</fullName>
        <ecNumber evidence="2">2.7.13.3</ecNumber>
    </recommendedName>
</protein>